<dbReference type="PANTHER" id="PTHR42961">
    <property type="entry name" value="IRON-SULFUR PROTEIN NUBPL"/>
    <property type="match status" value="1"/>
</dbReference>
<dbReference type="GO" id="GO:0016887">
    <property type="term" value="F:ATP hydrolysis activity"/>
    <property type="evidence" value="ECO:0007669"/>
    <property type="project" value="UniProtKB-UniRule"/>
</dbReference>
<protein>
    <recommendedName>
        <fullName evidence="9">Iron-sulfur cluster carrier protein</fullName>
    </recommendedName>
</protein>
<dbReference type="Gene3D" id="3.40.50.300">
    <property type="entry name" value="P-loop containing nucleotide triphosphate hydrolases"/>
    <property type="match status" value="1"/>
</dbReference>
<dbReference type="SUPFAM" id="SSF117916">
    <property type="entry name" value="Fe-S cluster assembly (FSCA) domain-like"/>
    <property type="match status" value="1"/>
</dbReference>
<dbReference type="GO" id="GO:0051539">
    <property type="term" value="F:4 iron, 4 sulfur cluster binding"/>
    <property type="evidence" value="ECO:0007669"/>
    <property type="project" value="TreeGrafter"/>
</dbReference>
<gene>
    <name evidence="11" type="ORF">SacazDRAFT_03468</name>
</gene>
<keyword evidence="12" id="KW-1185">Reference proteome</keyword>
<dbReference type="Pfam" id="PF10609">
    <property type="entry name" value="ParA"/>
    <property type="match status" value="1"/>
</dbReference>
<dbReference type="Gene3D" id="3.30.300.130">
    <property type="entry name" value="Fe-S cluster assembly (FSCA)"/>
    <property type="match status" value="1"/>
</dbReference>
<comment type="subunit">
    <text evidence="9">Homodimer.</text>
</comment>
<evidence type="ECO:0000259" key="10">
    <source>
        <dbReference type="Pfam" id="PF01883"/>
    </source>
</evidence>
<dbReference type="HAMAP" id="MF_02040">
    <property type="entry name" value="Mrp_NBP35"/>
    <property type="match status" value="1"/>
</dbReference>
<dbReference type="HOGENOM" id="CLU_024839_0_0_11"/>
<evidence type="ECO:0000256" key="4">
    <source>
        <dbReference type="ARBA" id="ARBA00022741"/>
    </source>
</evidence>
<dbReference type="GO" id="GO:0005524">
    <property type="term" value="F:ATP binding"/>
    <property type="evidence" value="ECO:0007669"/>
    <property type="project" value="UniProtKB-UniRule"/>
</dbReference>
<comment type="similarity">
    <text evidence="9">Belongs to the Mrp/NBP35 ATP-binding proteins family.</text>
</comment>
<dbReference type="Pfam" id="PF01883">
    <property type="entry name" value="FeS_assembly_P"/>
    <property type="match status" value="1"/>
</dbReference>
<name>H8G6S1_9PSEU</name>
<proteinExistence type="inferred from homology"/>
<comment type="similarity">
    <text evidence="2">In the C-terminal section; belongs to the Mrp/NBP35 ATP-binding proteins family.</text>
</comment>
<evidence type="ECO:0000313" key="12">
    <source>
        <dbReference type="Proteomes" id="UP000004705"/>
    </source>
</evidence>
<dbReference type="EMBL" id="CM001466">
    <property type="protein sequence ID" value="EHY90341.1"/>
    <property type="molecule type" value="Genomic_DNA"/>
</dbReference>
<dbReference type="GO" id="GO:0140663">
    <property type="term" value="F:ATP-dependent FeS chaperone activity"/>
    <property type="evidence" value="ECO:0007669"/>
    <property type="project" value="InterPro"/>
</dbReference>
<evidence type="ECO:0000256" key="1">
    <source>
        <dbReference type="ARBA" id="ARBA00007352"/>
    </source>
</evidence>
<dbReference type="Proteomes" id="UP000004705">
    <property type="component" value="Chromosome"/>
</dbReference>
<keyword evidence="8 9" id="KW-0411">Iron-sulfur</keyword>
<keyword evidence="5 9" id="KW-0378">Hydrolase</keyword>
<comment type="function">
    <text evidence="9">Binds and transfers iron-sulfur (Fe-S) clusters to target apoproteins. Can hydrolyze ATP.</text>
</comment>
<evidence type="ECO:0000256" key="3">
    <source>
        <dbReference type="ARBA" id="ARBA00022723"/>
    </source>
</evidence>
<dbReference type="InterPro" id="IPR044304">
    <property type="entry name" value="NUBPL-like"/>
</dbReference>
<evidence type="ECO:0000256" key="2">
    <source>
        <dbReference type="ARBA" id="ARBA00008205"/>
    </source>
</evidence>
<dbReference type="InterPro" id="IPR019591">
    <property type="entry name" value="Mrp/NBP35_ATP-bd"/>
</dbReference>
<dbReference type="InterPro" id="IPR027417">
    <property type="entry name" value="P-loop_NTPase"/>
</dbReference>
<dbReference type="CDD" id="cd02037">
    <property type="entry name" value="Mrp_NBP35"/>
    <property type="match status" value="1"/>
</dbReference>
<evidence type="ECO:0000313" key="11">
    <source>
        <dbReference type="EMBL" id="EHY90341.1"/>
    </source>
</evidence>
<dbReference type="InterPro" id="IPR034904">
    <property type="entry name" value="FSCA_dom_sf"/>
</dbReference>
<keyword evidence="6 9" id="KW-0067">ATP-binding</keyword>
<keyword evidence="3 9" id="KW-0479">Metal-binding</keyword>
<evidence type="ECO:0000256" key="8">
    <source>
        <dbReference type="ARBA" id="ARBA00023014"/>
    </source>
</evidence>
<evidence type="ECO:0000256" key="9">
    <source>
        <dbReference type="HAMAP-Rule" id="MF_02040"/>
    </source>
</evidence>
<dbReference type="InterPro" id="IPR033756">
    <property type="entry name" value="YlxH/NBP35"/>
</dbReference>
<feature type="binding site" evidence="9">
    <location>
        <begin position="142"/>
        <end position="149"/>
    </location>
    <ligand>
        <name>ATP</name>
        <dbReference type="ChEBI" id="CHEBI:30616"/>
    </ligand>
</feature>
<keyword evidence="4 9" id="KW-0547">Nucleotide-binding</keyword>
<organism evidence="11 12">
    <name type="scientific">Saccharomonospora azurea NA-128</name>
    <dbReference type="NCBI Taxonomy" id="882081"/>
    <lineage>
        <taxon>Bacteria</taxon>
        <taxon>Bacillati</taxon>
        <taxon>Actinomycetota</taxon>
        <taxon>Actinomycetes</taxon>
        <taxon>Pseudonocardiales</taxon>
        <taxon>Pseudonocardiaceae</taxon>
        <taxon>Saccharomonospora</taxon>
    </lineage>
</organism>
<evidence type="ECO:0000256" key="6">
    <source>
        <dbReference type="ARBA" id="ARBA00022840"/>
    </source>
</evidence>
<evidence type="ECO:0000256" key="5">
    <source>
        <dbReference type="ARBA" id="ARBA00022801"/>
    </source>
</evidence>
<dbReference type="SUPFAM" id="SSF52540">
    <property type="entry name" value="P-loop containing nucleoside triphosphate hydrolases"/>
    <property type="match status" value="1"/>
</dbReference>
<evidence type="ECO:0000256" key="7">
    <source>
        <dbReference type="ARBA" id="ARBA00023004"/>
    </source>
</evidence>
<reference evidence="11 12" key="1">
    <citation type="journal article" date="2012" name="Stand. Genomic Sci.">
        <title>Genome sequence of the soil bacterium Saccharomonospora azurea type strain (NA-128(T)).</title>
        <authorList>
            <person name="Klenk H.P."/>
            <person name="Held B."/>
            <person name="Lucas S."/>
            <person name="Lapidus A."/>
            <person name="Copeland A."/>
            <person name="Hammon N."/>
            <person name="Pitluck S."/>
            <person name="Goodwin L.A."/>
            <person name="Han C."/>
            <person name="Tapia R."/>
            <person name="Brambilla E.M."/>
            <person name="Potter G."/>
            <person name="Land M."/>
            <person name="Ivanova N."/>
            <person name="Rohde M."/>
            <person name="Goker M."/>
            <person name="Detter J.C."/>
            <person name="Kyrpides N.C."/>
            <person name="Woyke T."/>
        </authorList>
    </citation>
    <scope>NUCLEOTIDE SEQUENCE [LARGE SCALE GENOMIC DNA]</scope>
    <source>
        <strain evidence="11 12">NA-128</strain>
    </source>
</reference>
<dbReference type="PANTHER" id="PTHR42961:SF2">
    <property type="entry name" value="IRON-SULFUR PROTEIN NUBPL"/>
    <property type="match status" value="1"/>
</dbReference>
<dbReference type="GO" id="GO:0016226">
    <property type="term" value="P:iron-sulfur cluster assembly"/>
    <property type="evidence" value="ECO:0007669"/>
    <property type="project" value="InterPro"/>
</dbReference>
<feature type="domain" description="MIP18 family-like" evidence="10">
    <location>
        <begin position="28"/>
        <end position="100"/>
    </location>
</feature>
<comment type="similarity">
    <text evidence="1">In the N-terminal section; belongs to the MIP18 family.</text>
</comment>
<dbReference type="GO" id="GO:0046872">
    <property type="term" value="F:metal ion binding"/>
    <property type="evidence" value="ECO:0007669"/>
    <property type="project" value="UniProtKB-KW"/>
</dbReference>
<dbReference type="AlphaFoldDB" id="H8G6S1"/>
<accession>H8G6S1</accession>
<keyword evidence="7 9" id="KW-0408">Iron</keyword>
<dbReference type="InterPro" id="IPR002744">
    <property type="entry name" value="MIP18-like"/>
</dbReference>
<dbReference type="FunFam" id="3.40.50.300:FF:000304">
    <property type="entry name" value="Iron-sulfur cluster carrier protein"/>
    <property type="match status" value="1"/>
</dbReference>
<sequence>MRETTPFISDEKVGAAAVTTTQETPSVEDVRTALNAVHDPEIRKPITELGMVKDISVGDDGLVTVAVYLTVAGCPLKDTITRDTTEAVAKLPGVRDVRVELDVMSDEQRTELRKKLRGDAEEPVIPFAQPGSLTRVYCVASGKGGVGKSSVTVNLAAAMARKGLSVGVVDADIYGHSIPRMLGAGDKPTKVEKMIMPPQAHGVKVISIGMFTPGNTPVVWRGPMLHRALQQFLADVFWGDLDILLLDLPPGTGDIAISVAQLIPNAEILVVTTPQQAAAEVAERAGAIALQTRQRVAGVIENMSWFEAPDGSRMEIFGSGGGQAVADSLSKSVGAEVPLLGQVPLDPKLREQGDAGTPLVLAEPDTTASQVLTSAAEKLSVRARGLAGMMLNVTPAGR</sequence>